<feature type="compositionally biased region" description="Low complexity" evidence="1">
    <location>
        <begin position="84"/>
        <end position="101"/>
    </location>
</feature>
<gene>
    <name evidence="3" type="ORF">V2J85_34030</name>
</gene>
<keyword evidence="2" id="KW-0732">Signal</keyword>
<dbReference type="Proteomes" id="UP001307760">
    <property type="component" value="Unassembled WGS sequence"/>
</dbReference>
<feature type="compositionally biased region" description="Polar residues" evidence="1">
    <location>
        <begin position="102"/>
        <end position="128"/>
    </location>
</feature>
<feature type="signal peptide" evidence="2">
    <location>
        <begin position="1"/>
        <end position="29"/>
    </location>
</feature>
<feature type="chain" id="PRO_5047299292" description="Secreted protein" evidence="2">
    <location>
        <begin position="30"/>
        <end position="128"/>
    </location>
</feature>
<name>A0ABU7P1G6_9ACTN</name>
<dbReference type="EMBL" id="JAZBJP010000036">
    <property type="protein sequence ID" value="MEE4424300.1"/>
    <property type="molecule type" value="Genomic_DNA"/>
</dbReference>
<evidence type="ECO:0008006" key="5">
    <source>
        <dbReference type="Google" id="ProtNLM"/>
    </source>
</evidence>
<proteinExistence type="predicted"/>
<organism evidence="3 4">
    <name type="scientific">Streptomyces bugieae</name>
    <dbReference type="NCBI Taxonomy" id="3098223"/>
    <lineage>
        <taxon>Bacteria</taxon>
        <taxon>Bacillati</taxon>
        <taxon>Actinomycetota</taxon>
        <taxon>Actinomycetes</taxon>
        <taxon>Kitasatosporales</taxon>
        <taxon>Streptomycetaceae</taxon>
        <taxon>Streptomyces</taxon>
    </lineage>
</organism>
<protein>
    <recommendedName>
        <fullName evidence="5">Secreted protein</fullName>
    </recommendedName>
</protein>
<feature type="compositionally biased region" description="Polar residues" evidence="1">
    <location>
        <begin position="69"/>
        <end position="83"/>
    </location>
</feature>
<evidence type="ECO:0000256" key="1">
    <source>
        <dbReference type="SAM" id="MobiDB-lite"/>
    </source>
</evidence>
<sequence>MKKRTRVSIVIAGACGMLLAAGGVSPALAWDGGYGGFGTGGNVIDSDVWASFHSIIRCSPRARVCVNGPVNSGNTKNSQNVHMSGNNSDSGSPTNSNGNTNVDSGGTTGAENHTGNDIQHNGPGSTRI</sequence>
<reference evidence="3 4" key="1">
    <citation type="submission" date="2023-12" db="EMBL/GenBank/DDBJ databases">
        <title>30 novel species of actinomycetes from the DSMZ collection.</title>
        <authorList>
            <person name="Nouioui I."/>
        </authorList>
    </citation>
    <scope>NUCLEOTIDE SEQUENCE [LARGE SCALE GENOMIC DNA]</scope>
    <source>
        <strain evidence="3 4">DSM 41528</strain>
    </source>
</reference>
<dbReference type="RefSeq" id="WP_261956836.1">
    <property type="nucleotide sequence ID" value="NZ_JAZBJP010000036.1"/>
</dbReference>
<evidence type="ECO:0000256" key="2">
    <source>
        <dbReference type="SAM" id="SignalP"/>
    </source>
</evidence>
<evidence type="ECO:0000313" key="4">
    <source>
        <dbReference type="Proteomes" id="UP001307760"/>
    </source>
</evidence>
<accession>A0ABU7P1G6</accession>
<comment type="caution">
    <text evidence="3">The sequence shown here is derived from an EMBL/GenBank/DDBJ whole genome shotgun (WGS) entry which is preliminary data.</text>
</comment>
<evidence type="ECO:0000313" key="3">
    <source>
        <dbReference type="EMBL" id="MEE4424300.1"/>
    </source>
</evidence>
<feature type="region of interest" description="Disordered" evidence="1">
    <location>
        <begin position="67"/>
        <end position="128"/>
    </location>
</feature>
<keyword evidence="4" id="KW-1185">Reference proteome</keyword>